<dbReference type="RefSeq" id="WP_340346538.1">
    <property type="nucleotide sequence ID" value="NZ_JBBKZT010000019.1"/>
</dbReference>
<comment type="caution">
    <text evidence="2">The sequence shown here is derived from an EMBL/GenBank/DDBJ whole genome shotgun (WGS) entry which is preliminary data.</text>
</comment>
<dbReference type="CDD" id="cd21471">
    <property type="entry name" value="CrtC-like"/>
    <property type="match status" value="1"/>
</dbReference>
<gene>
    <name evidence="2" type="ORF">WKW82_30595</name>
</gene>
<organism evidence="2 3">
    <name type="scientific">Variovorax rhizosphaerae</name>
    <dbReference type="NCBI Taxonomy" id="1836200"/>
    <lineage>
        <taxon>Bacteria</taxon>
        <taxon>Pseudomonadati</taxon>
        <taxon>Pseudomonadota</taxon>
        <taxon>Betaproteobacteria</taxon>
        <taxon>Burkholderiales</taxon>
        <taxon>Comamonadaceae</taxon>
        <taxon>Variovorax</taxon>
    </lineage>
</organism>
<keyword evidence="3" id="KW-1185">Reference proteome</keyword>
<dbReference type="EMBL" id="JBBKZT010000019">
    <property type="protein sequence ID" value="MEJ8851025.1"/>
    <property type="molecule type" value="Genomic_DNA"/>
</dbReference>
<keyword evidence="1" id="KW-0472">Membrane</keyword>
<keyword evidence="1" id="KW-0812">Transmembrane</keyword>
<proteinExistence type="predicted"/>
<dbReference type="Proteomes" id="UP001385892">
    <property type="component" value="Unassembled WGS sequence"/>
</dbReference>
<dbReference type="SUPFAM" id="SSF159245">
    <property type="entry name" value="AttH-like"/>
    <property type="match status" value="1"/>
</dbReference>
<reference evidence="2 3" key="1">
    <citation type="submission" date="2024-03" db="EMBL/GenBank/DDBJ databases">
        <title>Novel species of the genus Variovorax.</title>
        <authorList>
            <person name="Liu Q."/>
            <person name="Xin Y.-H."/>
        </authorList>
    </citation>
    <scope>NUCLEOTIDE SEQUENCE [LARGE SCALE GENOMIC DNA]</scope>
    <source>
        <strain evidence="2 3">KACC 18900</strain>
    </source>
</reference>
<evidence type="ECO:0000313" key="2">
    <source>
        <dbReference type="EMBL" id="MEJ8851025.1"/>
    </source>
</evidence>
<keyword evidence="1" id="KW-1133">Transmembrane helix</keyword>
<evidence type="ECO:0000313" key="3">
    <source>
        <dbReference type="Proteomes" id="UP001385892"/>
    </source>
</evidence>
<sequence>MAPGGYAWWYVDALSDDGRHGLTIIGFVGSVFSPYYARARRRAAGGAADPLDHCALNVALYGDARSDNRWAMTERGRRSVQRDATTLRIGPSIMRWDGDVLVFDIDEVTVPIPSRLRGQVRVHPAAIVARSFALDDTAHHHWRPIAPCARVEVALSHPSLKWRGTGYLDSNTGTRPLEQDFPAWEWSRGTLRDGRTVVLYDVTRRDAEPLSLAVAFDPSGGIEAFEPPGRAALPRTGWRMDRSTRSTAGHAPKVLQTFEDAPFYSRSLIESHLLGERVTAVHESLSLERFAAPWCQWMLPFRMPRNA</sequence>
<protein>
    <submittedName>
        <fullName evidence="2">Carotenoid 1,2-hydratase</fullName>
    </submittedName>
</protein>
<accession>A0ABU8WTZ4</accession>
<name>A0ABU8WTZ4_9BURK</name>
<evidence type="ECO:0000256" key="1">
    <source>
        <dbReference type="SAM" id="Phobius"/>
    </source>
</evidence>
<feature type="transmembrane region" description="Helical" evidence="1">
    <location>
        <begin position="20"/>
        <end position="37"/>
    </location>
</feature>